<name>A0A923N759_9BACT</name>
<dbReference type="EMBL" id="JACRVF010000001">
    <property type="protein sequence ID" value="MBC5992147.1"/>
    <property type="molecule type" value="Genomic_DNA"/>
</dbReference>
<reference evidence="4" key="1">
    <citation type="submission" date="2020-08" db="EMBL/GenBank/DDBJ databases">
        <title>Pontibacter sp. SD6 16S ribosomal RNA gene Genome sequencing and assembly.</title>
        <authorList>
            <person name="Kang M."/>
        </authorList>
    </citation>
    <scope>NUCLEOTIDE SEQUENCE</scope>
    <source>
        <strain evidence="4">SD6</strain>
    </source>
</reference>
<dbReference type="Gene3D" id="3.40.50.2000">
    <property type="entry name" value="Glycogen Phosphorylase B"/>
    <property type="match status" value="1"/>
</dbReference>
<dbReference type="GO" id="GO:0016787">
    <property type="term" value="F:hydrolase activity"/>
    <property type="evidence" value="ECO:0007669"/>
    <property type="project" value="UniProtKB-KW"/>
</dbReference>
<dbReference type="Pfam" id="PF13302">
    <property type="entry name" value="Acetyltransf_3"/>
    <property type="match status" value="1"/>
</dbReference>
<evidence type="ECO:0000313" key="5">
    <source>
        <dbReference type="Proteomes" id="UP000603640"/>
    </source>
</evidence>
<evidence type="ECO:0000256" key="2">
    <source>
        <dbReference type="PIRSR" id="PIRSR620023-2"/>
    </source>
</evidence>
<dbReference type="RefSeq" id="WP_187066104.1">
    <property type="nucleotide sequence ID" value="NZ_JACRVF010000001.1"/>
</dbReference>
<dbReference type="InterPro" id="IPR016181">
    <property type="entry name" value="Acyl_CoA_acyltransferase"/>
</dbReference>
<keyword evidence="5" id="KW-1185">Reference proteome</keyword>
<sequence>MQNKTRIIFRADGNSQIGLGHVVRSLALAEMLCHDFECIFAIQAPSPELQEQIKQTCDGVIILPVCHYEEDRFIYELQAYIAEDVIVVLDGYHFNTAYQQNIKRRGCQLYCIDDIHTYPFVADYILNQAGGVDAAKYKTASYTKLLLGPAFALLRPPFLAAAKAERTLPAGDVRVFLNLGGADPQNHTLQIAKELARIPGIKNVEVTVGSAYLHLPDLQEWVKKHKAYSLHQNLNAEELCQLMQKCAVAVTSASGVAYEYASVGGRLFILQTADNQAGLYTFLTQNNIAQKYEQLEQALQAHLPDSFQQAVKIQRQYLDGRSDERLKQVFQRMALAASITIRCVSENDLMLLFNWANDPEVRRYSFNTNPILLESHTRWLKTKLEDKQAKLYVAEANGVPLAHVRFEVNDSRATISYLLGSDFRGKGMSHVVLQKCIVKLLQQNPKLVLIDGLVQPENVASIKAIMKVGFNHASPDPKYPQAQRFELYTDSIK</sequence>
<dbReference type="InterPro" id="IPR000182">
    <property type="entry name" value="GNAT_dom"/>
</dbReference>
<dbReference type="Gene3D" id="3.40.50.11190">
    <property type="match status" value="1"/>
</dbReference>
<dbReference type="PROSITE" id="PS51186">
    <property type="entry name" value="GNAT"/>
    <property type="match status" value="1"/>
</dbReference>
<dbReference type="SUPFAM" id="SSF55729">
    <property type="entry name" value="Acyl-CoA N-acyltransferases (Nat)"/>
    <property type="match status" value="1"/>
</dbReference>
<dbReference type="SUPFAM" id="SSF53756">
    <property type="entry name" value="UDP-Glycosyltransferase/glycogen phosphorylase"/>
    <property type="match status" value="1"/>
</dbReference>
<dbReference type="Proteomes" id="UP000603640">
    <property type="component" value="Unassembled WGS sequence"/>
</dbReference>
<feature type="active site" description="Proton acceptor" evidence="1">
    <location>
        <position position="21"/>
    </location>
</feature>
<organism evidence="4 5">
    <name type="scientific">Pontibacter cellulosilyticus</name>
    <dbReference type="NCBI Taxonomy" id="1720253"/>
    <lineage>
        <taxon>Bacteria</taxon>
        <taxon>Pseudomonadati</taxon>
        <taxon>Bacteroidota</taxon>
        <taxon>Cytophagia</taxon>
        <taxon>Cytophagales</taxon>
        <taxon>Hymenobacteraceae</taxon>
        <taxon>Pontibacter</taxon>
    </lineage>
</organism>
<dbReference type="NCBIfam" id="TIGR03590">
    <property type="entry name" value="PseG"/>
    <property type="match status" value="1"/>
</dbReference>
<dbReference type="InterPro" id="IPR020023">
    <property type="entry name" value="PseG"/>
</dbReference>
<keyword evidence="4" id="KW-0378">Hydrolase</keyword>
<dbReference type="AlphaFoldDB" id="A0A923N759"/>
<accession>A0A923N759</accession>
<dbReference type="Gene3D" id="3.40.630.30">
    <property type="match status" value="1"/>
</dbReference>
<feature type="binding site" evidence="2">
    <location>
        <position position="155"/>
    </location>
    <ligand>
        <name>substrate</name>
    </ligand>
</feature>
<proteinExistence type="predicted"/>
<feature type="domain" description="N-acetyltransferase" evidence="3">
    <location>
        <begin position="339"/>
        <end position="490"/>
    </location>
</feature>
<dbReference type="GO" id="GO:0016747">
    <property type="term" value="F:acyltransferase activity, transferring groups other than amino-acyl groups"/>
    <property type="evidence" value="ECO:0007669"/>
    <property type="project" value="InterPro"/>
</dbReference>
<evidence type="ECO:0000259" key="3">
    <source>
        <dbReference type="PROSITE" id="PS51186"/>
    </source>
</evidence>
<gene>
    <name evidence="4" type="primary">pseG</name>
    <name evidence="4" type="ORF">H8S84_04770</name>
</gene>
<feature type="binding site" evidence="2">
    <location>
        <position position="259"/>
    </location>
    <ligand>
        <name>substrate</name>
    </ligand>
</feature>
<comment type="caution">
    <text evidence="4">The sequence shown here is derived from an EMBL/GenBank/DDBJ whole genome shotgun (WGS) entry which is preliminary data.</text>
</comment>
<dbReference type="EC" id="3.6.1.57" evidence="4"/>
<protein>
    <submittedName>
        <fullName evidence="4">UDP-2,4-diacetamido-2,4, 6-trideoxy-beta-L-altropyranose hydrolase</fullName>
        <ecNumber evidence="4">3.6.1.57</ecNumber>
    </submittedName>
</protein>
<evidence type="ECO:0000256" key="1">
    <source>
        <dbReference type="PIRSR" id="PIRSR620023-1"/>
    </source>
</evidence>
<evidence type="ECO:0000313" key="4">
    <source>
        <dbReference type="EMBL" id="MBC5992147.1"/>
    </source>
</evidence>